<dbReference type="EMBL" id="JAPWTK010000083">
    <property type="protein sequence ID" value="KAJ8951507.1"/>
    <property type="molecule type" value="Genomic_DNA"/>
</dbReference>
<protein>
    <submittedName>
        <fullName evidence="1">Uncharacterized protein</fullName>
    </submittedName>
</protein>
<sequence length="159" mass="18998">MQAGQELLEDDPDRRLEFCVVLMTLNGHVNRQNCRYWVEENPHWMRKLHTQRPQKTDVWAGIIQDIIIGPFLFDDTLNGARYLRLLQHELMPVLCYGRIPLDYFLWRYLKTKVPVDKPKNIDDLKQGIRCEIRNIRPDIINRVQDEFIFRLGHCQIVNA</sequence>
<keyword evidence="2" id="KW-1185">Reference proteome</keyword>
<dbReference type="Gene3D" id="3.30.420.10">
    <property type="entry name" value="Ribonuclease H-like superfamily/Ribonuclease H"/>
    <property type="match status" value="2"/>
</dbReference>
<proteinExistence type="predicted"/>
<accession>A0AAV8YLS0</accession>
<dbReference type="PANTHER" id="PTHR47326:SF1">
    <property type="entry name" value="HTH PSQ-TYPE DOMAIN-CONTAINING PROTEIN"/>
    <property type="match status" value="1"/>
</dbReference>
<name>A0AAV8YLS0_9CUCU</name>
<reference evidence="1" key="1">
    <citation type="journal article" date="2023" name="Insect Mol. Biol.">
        <title>Genome sequencing provides insights into the evolution of gene families encoding plant cell wall-degrading enzymes in longhorned beetles.</title>
        <authorList>
            <person name="Shin N.R."/>
            <person name="Okamura Y."/>
            <person name="Kirsch R."/>
            <person name="Pauchet Y."/>
        </authorList>
    </citation>
    <scope>NUCLEOTIDE SEQUENCE</scope>
    <source>
        <strain evidence="1">AMC_N1</strain>
    </source>
</reference>
<organism evidence="1 2">
    <name type="scientific">Aromia moschata</name>
    <dbReference type="NCBI Taxonomy" id="1265417"/>
    <lineage>
        <taxon>Eukaryota</taxon>
        <taxon>Metazoa</taxon>
        <taxon>Ecdysozoa</taxon>
        <taxon>Arthropoda</taxon>
        <taxon>Hexapoda</taxon>
        <taxon>Insecta</taxon>
        <taxon>Pterygota</taxon>
        <taxon>Neoptera</taxon>
        <taxon>Endopterygota</taxon>
        <taxon>Coleoptera</taxon>
        <taxon>Polyphaga</taxon>
        <taxon>Cucujiformia</taxon>
        <taxon>Chrysomeloidea</taxon>
        <taxon>Cerambycidae</taxon>
        <taxon>Cerambycinae</taxon>
        <taxon>Callichromatini</taxon>
        <taxon>Aromia</taxon>
    </lineage>
</organism>
<comment type="caution">
    <text evidence="1">The sequence shown here is derived from an EMBL/GenBank/DDBJ whole genome shotgun (WGS) entry which is preliminary data.</text>
</comment>
<dbReference type="PANTHER" id="PTHR47326">
    <property type="entry name" value="TRANSPOSABLE ELEMENT TC3 TRANSPOSASE-LIKE PROTEIN"/>
    <property type="match status" value="1"/>
</dbReference>
<evidence type="ECO:0000313" key="1">
    <source>
        <dbReference type="EMBL" id="KAJ8951507.1"/>
    </source>
</evidence>
<dbReference type="InterPro" id="IPR036397">
    <property type="entry name" value="RNaseH_sf"/>
</dbReference>
<evidence type="ECO:0000313" key="2">
    <source>
        <dbReference type="Proteomes" id="UP001162162"/>
    </source>
</evidence>
<gene>
    <name evidence="1" type="ORF">NQ318_000203</name>
</gene>
<dbReference type="GO" id="GO:0003676">
    <property type="term" value="F:nucleic acid binding"/>
    <property type="evidence" value="ECO:0007669"/>
    <property type="project" value="InterPro"/>
</dbReference>
<dbReference type="Proteomes" id="UP001162162">
    <property type="component" value="Unassembled WGS sequence"/>
</dbReference>
<dbReference type="AlphaFoldDB" id="A0AAV8YLS0"/>